<dbReference type="PANTHER" id="PTHR37937">
    <property type="entry name" value="CONJUGATIVE TRANSFER: DNA TRANSPORT"/>
    <property type="match status" value="1"/>
</dbReference>
<dbReference type="InterPro" id="IPR051539">
    <property type="entry name" value="T4SS-coupling_protein"/>
</dbReference>
<sequence>MDAYGYEDFNNARDRFGSAGFANTAMIERADGFTQTPGALFTGFFKGRPLWYDGAGGCILVAGARGGKLRDWLAYNVCPGICRHTQVILDPKCEIAPISQNQIEDCKHTLHWNPARLNGMPSHTLNPLEHLTPDNPLIESDIQRFVDNTIVQSGAANSSYFELRAREYLFAVCRIAVDVYGPLNLPLVKRIVGWLISENEEWYAFARHMRSSGNEDAKTIEAEIFSARENPTNGFQGILGELSKAFACLSDPVLLRSVSPPFTAKLSDVTKGQQAYNIYLCPPIEFLSQWSMVIKAILLTLRTYKSRAPSAPRQTWLLDECALLGKFPLLTEAFTVGAGIGIRPVAIFQSAKQMRAVGQDAEHIIPSSAALQVHFAVRDITSAQNLSQQLGVQTLEYDDSQRQAQARQAGKRALQAILRGGDFLGSALEYRHQRRVSRMRSKQQRHLRAPDEILHTPPGKMYVQMDGVPRPIYADRVPYYAQPMMAGRYLPNPYHPPSDLVQIATPNGPEWRRVITEPVPSKLAHYPQYAAGIWSYVEGYRPQI</sequence>
<dbReference type="InterPro" id="IPR027417">
    <property type="entry name" value="P-loop_NTPase"/>
</dbReference>
<keyword evidence="6" id="KW-0472">Membrane</keyword>
<evidence type="ECO:0000256" key="6">
    <source>
        <dbReference type="ARBA" id="ARBA00023136"/>
    </source>
</evidence>
<organism evidence="7 8">
    <name type="scientific">Hyphomonas jannaschiana VP2</name>
    <dbReference type="NCBI Taxonomy" id="1280952"/>
    <lineage>
        <taxon>Bacteria</taxon>
        <taxon>Pseudomonadati</taxon>
        <taxon>Pseudomonadota</taxon>
        <taxon>Alphaproteobacteria</taxon>
        <taxon>Hyphomonadales</taxon>
        <taxon>Hyphomonadaceae</taxon>
        <taxon>Hyphomonas</taxon>
    </lineage>
</organism>
<dbReference type="RefSeq" id="WP_035579392.1">
    <property type="nucleotide sequence ID" value="NZ_ARYJ01000003.1"/>
</dbReference>
<keyword evidence="4" id="KW-0812">Transmembrane</keyword>
<dbReference type="OrthoDB" id="9759295at2"/>
<dbReference type="GO" id="GO:0005886">
    <property type="term" value="C:plasma membrane"/>
    <property type="evidence" value="ECO:0007669"/>
    <property type="project" value="UniProtKB-SubCell"/>
</dbReference>
<name>A0A059FGV3_9PROT</name>
<proteinExistence type="inferred from homology"/>
<dbReference type="PATRIC" id="fig|1280952.3.peg.1140"/>
<evidence type="ECO:0000256" key="2">
    <source>
        <dbReference type="ARBA" id="ARBA00008806"/>
    </source>
</evidence>
<comment type="subcellular location">
    <subcellularLocation>
        <location evidence="1">Cell membrane</location>
        <topology evidence="1">Multi-pass membrane protein</topology>
    </subcellularLocation>
</comment>
<dbReference type="eggNOG" id="COG3505">
    <property type="taxonomic scope" value="Bacteria"/>
</dbReference>
<dbReference type="PANTHER" id="PTHR37937:SF1">
    <property type="entry name" value="CONJUGATIVE TRANSFER: DNA TRANSPORT"/>
    <property type="match status" value="1"/>
</dbReference>
<gene>
    <name evidence="7" type="ORF">HJA_05737</name>
</gene>
<dbReference type="InterPro" id="IPR003688">
    <property type="entry name" value="TraG/VirD4"/>
</dbReference>
<evidence type="ECO:0000313" key="8">
    <source>
        <dbReference type="Proteomes" id="UP000024816"/>
    </source>
</evidence>
<keyword evidence="8" id="KW-1185">Reference proteome</keyword>
<protein>
    <recommendedName>
        <fullName evidence="9">TraG/TraD family protein</fullName>
    </recommendedName>
</protein>
<dbReference type="Proteomes" id="UP000024816">
    <property type="component" value="Unassembled WGS sequence"/>
</dbReference>
<comment type="caution">
    <text evidence="7">The sequence shown here is derived from an EMBL/GenBank/DDBJ whole genome shotgun (WGS) entry which is preliminary data.</text>
</comment>
<dbReference type="SUPFAM" id="SSF52540">
    <property type="entry name" value="P-loop containing nucleoside triphosphate hydrolases"/>
    <property type="match status" value="1"/>
</dbReference>
<dbReference type="AlphaFoldDB" id="A0A059FGV3"/>
<dbReference type="CDD" id="cd01127">
    <property type="entry name" value="TrwB_TraG_TraD_VirD4"/>
    <property type="match status" value="1"/>
</dbReference>
<keyword evidence="5" id="KW-1133">Transmembrane helix</keyword>
<evidence type="ECO:0000313" key="7">
    <source>
        <dbReference type="EMBL" id="KCZ89728.1"/>
    </source>
</evidence>
<dbReference type="STRING" id="1280952.HJA_05737"/>
<accession>A0A059FGV3</accession>
<evidence type="ECO:0000256" key="4">
    <source>
        <dbReference type="ARBA" id="ARBA00022692"/>
    </source>
</evidence>
<reference evidence="7 8" key="1">
    <citation type="journal article" date="2014" name="Antonie Van Leeuwenhoek">
        <title>Hyphomonas beringensis sp. nov. and Hyphomonas chukchiensis sp. nov., isolated from surface seawater of the Bering Sea and Chukchi Sea.</title>
        <authorList>
            <person name="Li C."/>
            <person name="Lai Q."/>
            <person name="Li G."/>
            <person name="Dong C."/>
            <person name="Wang J."/>
            <person name="Liao Y."/>
            <person name="Shao Z."/>
        </authorList>
    </citation>
    <scope>NUCLEOTIDE SEQUENCE [LARGE SCALE GENOMIC DNA]</scope>
    <source>
        <strain evidence="7 8">VP2</strain>
    </source>
</reference>
<dbReference type="Pfam" id="PF02534">
    <property type="entry name" value="T4SS-DNA_transf"/>
    <property type="match status" value="1"/>
</dbReference>
<evidence type="ECO:0000256" key="3">
    <source>
        <dbReference type="ARBA" id="ARBA00022475"/>
    </source>
</evidence>
<keyword evidence="3" id="KW-1003">Cell membrane</keyword>
<evidence type="ECO:0008006" key="9">
    <source>
        <dbReference type="Google" id="ProtNLM"/>
    </source>
</evidence>
<comment type="similarity">
    <text evidence="2">Belongs to the VirD4/TraG family.</text>
</comment>
<evidence type="ECO:0000256" key="5">
    <source>
        <dbReference type="ARBA" id="ARBA00022989"/>
    </source>
</evidence>
<dbReference type="EMBL" id="ARYJ01000003">
    <property type="protein sequence ID" value="KCZ89728.1"/>
    <property type="molecule type" value="Genomic_DNA"/>
</dbReference>
<evidence type="ECO:0000256" key="1">
    <source>
        <dbReference type="ARBA" id="ARBA00004651"/>
    </source>
</evidence>
<dbReference type="Gene3D" id="3.40.50.300">
    <property type="entry name" value="P-loop containing nucleotide triphosphate hydrolases"/>
    <property type="match status" value="1"/>
</dbReference>